<organism evidence="1 2">
    <name type="scientific">Streptomyces bathyalis</name>
    <dbReference type="NCBI Taxonomy" id="2710756"/>
    <lineage>
        <taxon>Bacteria</taxon>
        <taxon>Bacillati</taxon>
        <taxon>Actinomycetota</taxon>
        <taxon>Actinomycetes</taxon>
        <taxon>Kitasatosporales</taxon>
        <taxon>Streptomycetaceae</taxon>
        <taxon>Streptomyces</taxon>
    </lineage>
</organism>
<keyword evidence="2" id="KW-1185">Reference proteome</keyword>
<dbReference type="KEGG" id="sbat:G4Z16_15475"/>
<evidence type="ECO:0000313" key="2">
    <source>
        <dbReference type="Proteomes" id="UP000595046"/>
    </source>
</evidence>
<dbReference type="Proteomes" id="UP000595046">
    <property type="component" value="Chromosome"/>
</dbReference>
<accession>A0A7T1TD51</accession>
<sequence length="61" mass="6227">MVVTLSLVLLFGFIVALLLKYRAVSAGAAVASLLFGFYLANTPAAGPINQVMTALATAIGN</sequence>
<dbReference type="EMBL" id="CP048882">
    <property type="protein sequence ID" value="QPP10730.1"/>
    <property type="molecule type" value="Genomic_DNA"/>
</dbReference>
<protein>
    <submittedName>
        <fullName evidence="1">Uncharacterized protein</fullName>
    </submittedName>
</protein>
<gene>
    <name evidence="1" type="ORF">G4Z16_15475</name>
</gene>
<dbReference type="AlphaFoldDB" id="A0A7T1TD51"/>
<name>A0A7T1TD51_9ACTN</name>
<proteinExistence type="predicted"/>
<reference evidence="2" key="1">
    <citation type="submission" date="2020-02" db="EMBL/GenBank/DDBJ databases">
        <title>Streptomyces sp. ASO4wet.</title>
        <authorList>
            <person name="Risdian C."/>
            <person name="Landwehr W."/>
            <person name="Schupp P."/>
            <person name="Wink J."/>
        </authorList>
    </citation>
    <scope>NUCLEOTIDE SEQUENCE [LARGE SCALE GENOMIC DNA]</scope>
    <source>
        <strain evidence="2">ASO4wet</strain>
    </source>
</reference>
<evidence type="ECO:0000313" key="1">
    <source>
        <dbReference type="EMBL" id="QPP10730.1"/>
    </source>
</evidence>